<dbReference type="Pfam" id="PF07583">
    <property type="entry name" value="PSCyt2"/>
    <property type="match status" value="1"/>
</dbReference>
<evidence type="ECO:0000259" key="2">
    <source>
        <dbReference type="Pfam" id="PF07583"/>
    </source>
</evidence>
<evidence type="ECO:0000313" key="4">
    <source>
        <dbReference type="EMBL" id="QDU31551.1"/>
    </source>
</evidence>
<keyword evidence="5" id="KW-1185">Reference proteome</keyword>
<dbReference type="Gene3D" id="2.60.40.1080">
    <property type="match status" value="2"/>
</dbReference>
<evidence type="ECO:0000313" key="5">
    <source>
        <dbReference type="Proteomes" id="UP000315017"/>
    </source>
</evidence>
<protein>
    <submittedName>
        <fullName evidence="4">Uncharacterized protein</fullName>
    </submittedName>
</protein>
<dbReference type="Pfam" id="PF07587">
    <property type="entry name" value="PSD1"/>
    <property type="match status" value="1"/>
</dbReference>
<keyword evidence="1" id="KW-0732">Signal</keyword>
<feature type="domain" description="DUF1549" evidence="2">
    <location>
        <begin position="324"/>
        <end position="505"/>
    </location>
</feature>
<dbReference type="InterPro" id="IPR022655">
    <property type="entry name" value="DUF1553"/>
</dbReference>
<dbReference type="RefSeq" id="WP_202921400.1">
    <property type="nucleotide sequence ID" value="NZ_CP036274.1"/>
</dbReference>
<reference evidence="4 5" key="1">
    <citation type="submission" date="2019-02" db="EMBL/GenBank/DDBJ databases">
        <title>Deep-cultivation of Planctomycetes and their phenomic and genomic characterization uncovers novel biology.</title>
        <authorList>
            <person name="Wiegand S."/>
            <person name="Jogler M."/>
            <person name="Boedeker C."/>
            <person name="Pinto D."/>
            <person name="Vollmers J."/>
            <person name="Rivas-Marin E."/>
            <person name="Kohn T."/>
            <person name="Peeters S.H."/>
            <person name="Heuer A."/>
            <person name="Rast P."/>
            <person name="Oberbeckmann S."/>
            <person name="Bunk B."/>
            <person name="Jeske O."/>
            <person name="Meyerdierks A."/>
            <person name="Storesund J.E."/>
            <person name="Kallscheuer N."/>
            <person name="Luecker S."/>
            <person name="Lage O.M."/>
            <person name="Pohl T."/>
            <person name="Merkel B.J."/>
            <person name="Hornburger P."/>
            <person name="Mueller R.-W."/>
            <person name="Bruemmer F."/>
            <person name="Labrenz M."/>
            <person name="Spormann A.M."/>
            <person name="Op den Camp H."/>
            <person name="Overmann J."/>
            <person name="Amann R."/>
            <person name="Jetten M.S.M."/>
            <person name="Mascher T."/>
            <person name="Medema M.H."/>
            <person name="Devos D.P."/>
            <person name="Kaster A.-K."/>
            <person name="Ovreas L."/>
            <person name="Rohde M."/>
            <person name="Galperin M.Y."/>
            <person name="Jogler C."/>
        </authorList>
    </citation>
    <scope>NUCLEOTIDE SEQUENCE [LARGE SCALE GENOMIC DNA]</scope>
    <source>
        <strain evidence="4 5">ETA_A8</strain>
    </source>
</reference>
<dbReference type="Proteomes" id="UP000315017">
    <property type="component" value="Chromosome"/>
</dbReference>
<evidence type="ECO:0000259" key="3">
    <source>
        <dbReference type="Pfam" id="PF07587"/>
    </source>
</evidence>
<evidence type="ECO:0000256" key="1">
    <source>
        <dbReference type="SAM" id="SignalP"/>
    </source>
</evidence>
<organism evidence="4 5">
    <name type="scientific">Anatilimnocola aggregata</name>
    <dbReference type="NCBI Taxonomy" id="2528021"/>
    <lineage>
        <taxon>Bacteria</taxon>
        <taxon>Pseudomonadati</taxon>
        <taxon>Planctomycetota</taxon>
        <taxon>Planctomycetia</taxon>
        <taxon>Pirellulales</taxon>
        <taxon>Pirellulaceae</taxon>
        <taxon>Anatilimnocola</taxon>
    </lineage>
</organism>
<feature type="chain" id="PRO_5021815430" evidence="1">
    <location>
        <begin position="21"/>
        <end position="817"/>
    </location>
</feature>
<dbReference type="PANTHER" id="PTHR35889">
    <property type="entry name" value="CYCLOINULO-OLIGOSACCHARIDE FRUCTANOTRANSFERASE-RELATED"/>
    <property type="match status" value="1"/>
</dbReference>
<feature type="signal peptide" evidence="1">
    <location>
        <begin position="1"/>
        <end position="20"/>
    </location>
</feature>
<dbReference type="InterPro" id="IPR011444">
    <property type="entry name" value="DUF1549"/>
</dbReference>
<accession>A0A517YMW3</accession>
<proteinExistence type="predicted"/>
<feature type="domain" description="DUF1553" evidence="3">
    <location>
        <begin position="554"/>
        <end position="784"/>
    </location>
</feature>
<dbReference type="EMBL" id="CP036274">
    <property type="protein sequence ID" value="QDU31551.1"/>
    <property type="molecule type" value="Genomic_DNA"/>
</dbReference>
<dbReference type="InterPro" id="IPR008964">
    <property type="entry name" value="Invasin/intimin_cell_adhesion"/>
</dbReference>
<dbReference type="AlphaFoldDB" id="A0A517YMW3"/>
<dbReference type="SUPFAM" id="SSF49373">
    <property type="entry name" value="Invasin/intimin cell-adhesion fragments"/>
    <property type="match status" value="1"/>
</dbReference>
<gene>
    <name evidence="4" type="ORF">ETAA8_67100</name>
</gene>
<dbReference type="PANTHER" id="PTHR35889:SF3">
    <property type="entry name" value="F-BOX DOMAIN-CONTAINING PROTEIN"/>
    <property type="match status" value="1"/>
</dbReference>
<name>A0A517YMW3_9BACT</name>
<dbReference type="KEGG" id="aagg:ETAA8_67100"/>
<sequence precursor="true">MRSFFLLVTALLHAASATFAAEPARVTIVPVDFTLVGPRAQQQLVVSTQSAPGVARLADATRSAKYESSDLKVAEVTAAGIVHPKGDGTAVITATTVAGKVTANVTVSNFTLPVPIDYRTDVMAALSRAGCSQGACHGSPQGKGGFRLSLRGFDPAGDLLTLTREASFRRTNPLEPEQSLILRKGSGRMPHQGGVRFQPTDVAYHVLRDWIAAGCPDSTQPRKLLSLEVLPPSRVLDPSSPQQQLIALARFADGSVVDVTGQAVFTVPHDPAVSVSNDGLVEFAATAEASVLVRYLEQVRSVQLTYVEHDSQYQFRGPAPANIVDEHIFAKQRALQLQPAGLCTDEAFVRRVYLDVLGILPTPEEAKRFLDSPAPDKRDKLIDELLERDEFATYWALKWADVMRGNRTTISLRGVHGLHRYLVDHFAADRPMTDLAKEILTARGNTFENPAASFYRVARTPDEAAEGFGQLFLGIRIGCAKCHNHPFEALTQTDYYGLAAFFSRVKLKGKQFGLDDEVVYLQRQGEVQHPLTKKNLDPVAFGYTPDKVAPEDDRRQPLADWLTAPGNRYFARSTVNRLWYHLLGRGIVEPVDDFRDTNPPSHPELLDALAAELVRSEFKIKPVLKLILRSRTYHLQADGPKQSEQAAAAARYFTQAHVRTITSEQLLDAISSAIGVPDTYPGYPLGTRAGELAEGAVENHFLMATSRPIRDAACDCAREEETDLAAAIHLLNNPNLIKRLGAPEARVAKALAAKQPAREIVEQIYLATLSRRPSEREHAIAENYIKEAGGDEPKAMAGALQDIQHALLNGSEFLLRH</sequence>